<dbReference type="RefSeq" id="WP_006306155.1">
    <property type="nucleotide sequence ID" value="NZ_GL892076.1"/>
</dbReference>
<gene>
    <name evidence="2" type="primary">fhaB</name>
    <name evidence="2" type="ORF">HMPREF9081_1223</name>
</gene>
<evidence type="ECO:0000259" key="1">
    <source>
        <dbReference type="SMART" id="SM00912"/>
    </source>
</evidence>
<feature type="domain" description="Filamentous haemagglutinin FhaB/tRNA nuclease CdiA-like TPS" evidence="1">
    <location>
        <begin position="49"/>
        <end position="169"/>
    </location>
</feature>
<proteinExistence type="predicted"/>
<dbReference type="SMART" id="SM00912">
    <property type="entry name" value="Haemagg_act"/>
    <property type="match status" value="1"/>
</dbReference>
<name>F5RLR8_9FIRM</name>
<dbReference type="InterPro" id="IPR012334">
    <property type="entry name" value="Pectin_lyas_fold"/>
</dbReference>
<dbReference type="eggNOG" id="COG3210">
    <property type="taxonomic scope" value="Bacteria"/>
</dbReference>
<dbReference type="Proteomes" id="UP000004067">
    <property type="component" value="Unassembled WGS sequence"/>
</dbReference>
<dbReference type="SUPFAM" id="SSF51126">
    <property type="entry name" value="Pectin lyase-like"/>
    <property type="match status" value="1"/>
</dbReference>
<organism evidence="2 3">
    <name type="scientific">Centipeda periodontii DSM 2778</name>
    <dbReference type="NCBI Taxonomy" id="888060"/>
    <lineage>
        <taxon>Bacteria</taxon>
        <taxon>Bacillati</taxon>
        <taxon>Bacillota</taxon>
        <taxon>Negativicutes</taxon>
        <taxon>Selenomonadales</taxon>
        <taxon>Selenomonadaceae</taxon>
        <taxon>Centipeda</taxon>
    </lineage>
</organism>
<dbReference type="Pfam" id="PF05860">
    <property type="entry name" value="TPS"/>
    <property type="match status" value="1"/>
</dbReference>
<dbReference type="InterPro" id="IPR008638">
    <property type="entry name" value="FhaB/CdiA-like_TPS"/>
</dbReference>
<keyword evidence="3" id="KW-1185">Reference proteome</keyword>
<dbReference type="AlphaFoldDB" id="F5RLR8"/>
<comment type="caution">
    <text evidence="2">The sequence shown here is derived from an EMBL/GenBank/DDBJ whole genome shotgun (WGS) entry which is preliminary data.</text>
</comment>
<dbReference type="Gene3D" id="2.160.20.10">
    <property type="entry name" value="Single-stranded right-handed beta-helix, Pectin lyase-like"/>
    <property type="match status" value="1"/>
</dbReference>
<protein>
    <submittedName>
        <fullName evidence="2">FhaB protein</fullName>
    </submittedName>
</protein>
<dbReference type="NCBIfam" id="TIGR01901">
    <property type="entry name" value="adhes_NPXG"/>
    <property type="match status" value="1"/>
</dbReference>
<sequence length="169" mass="17884">MRKKDLARKITGWITLGIFAVQPSLTFAAEILPDTSAPIEQQPQVLEAANGVPLVRITEPSAGGVSMNLYDFFNVPERGAILNNSDHLSNTELAGYVQGNPNLMNGTAQIIVNEVTSTNPSELHGFLEVAGDRAGIVIANPNGILADGAGFLNTARVTLTTGRTEMDPA</sequence>
<accession>F5RLR8</accession>
<evidence type="ECO:0000313" key="3">
    <source>
        <dbReference type="Proteomes" id="UP000004067"/>
    </source>
</evidence>
<reference evidence="2 3" key="1">
    <citation type="submission" date="2011-04" db="EMBL/GenBank/DDBJ databases">
        <authorList>
            <person name="Muzny D."/>
            <person name="Qin X."/>
            <person name="Deng J."/>
            <person name="Jiang H."/>
            <person name="Liu Y."/>
            <person name="Qu J."/>
            <person name="Song X.-Z."/>
            <person name="Zhang L."/>
            <person name="Thornton R."/>
            <person name="Coyle M."/>
            <person name="Francisco L."/>
            <person name="Jackson L."/>
            <person name="Javaid M."/>
            <person name="Korchina V."/>
            <person name="Kovar C."/>
            <person name="Mata R."/>
            <person name="Mathew T."/>
            <person name="Ngo R."/>
            <person name="Nguyen L."/>
            <person name="Nguyen N."/>
            <person name="Okwuonu G."/>
            <person name="Ongeri F."/>
            <person name="Pham C."/>
            <person name="Simmons D."/>
            <person name="Wilczek-Boney K."/>
            <person name="Hale W."/>
            <person name="Jakkamsetti A."/>
            <person name="Pham P."/>
            <person name="Ruth R."/>
            <person name="San Lucas F."/>
            <person name="Warren J."/>
            <person name="Zhang J."/>
            <person name="Zhao Z."/>
            <person name="Zhou C."/>
            <person name="Zhu D."/>
            <person name="Lee S."/>
            <person name="Bess C."/>
            <person name="Blankenburg K."/>
            <person name="Forbes L."/>
            <person name="Fu Q."/>
            <person name="Gubbala S."/>
            <person name="Hirani K."/>
            <person name="Jayaseelan J.C."/>
            <person name="Lara F."/>
            <person name="Munidasa M."/>
            <person name="Palculict T."/>
            <person name="Patil S."/>
            <person name="Pu L.-L."/>
            <person name="Saada N."/>
            <person name="Tang L."/>
            <person name="Weissenberger G."/>
            <person name="Zhu Y."/>
            <person name="Hemphill L."/>
            <person name="Shang Y."/>
            <person name="Youmans B."/>
            <person name="Ayvaz T."/>
            <person name="Ross M."/>
            <person name="Santibanez J."/>
            <person name="Aqrawi P."/>
            <person name="Gross S."/>
            <person name="Joshi V."/>
            <person name="Fowler G."/>
            <person name="Nazareth L."/>
            <person name="Reid J."/>
            <person name="Worley K."/>
            <person name="Petrosino J."/>
            <person name="Highlander S."/>
            <person name="Gibbs R."/>
        </authorList>
    </citation>
    <scope>NUCLEOTIDE SEQUENCE [LARGE SCALE GENOMIC DNA]</scope>
    <source>
        <strain evidence="2 3">DSM 2778</strain>
    </source>
</reference>
<dbReference type="EMBL" id="AFHQ01000032">
    <property type="protein sequence ID" value="EGK60038.1"/>
    <property type="molecule type" value="Genomic_DNA"/>
</dbReference>
<dbReference type="STRING" id="888060.HMPREF9081_1223"/>
<evidence type="ECO:0000313" key="2">
    <source>
        <dbReference type="EMBL" id="EGK60038.1"/>
    </source>
</evidence>
<dbReference type="InterPro" id="IPR011050">
    <property type="entry name" value="Pectin_lyase_fold/virulence"/>
</dbReference>
<dbReference type="HOGENOM" id="CLU_000043_1_1_9"/>